<dbReference type="EMBL" id="JADCUA010000006">
    <property type="protein sequence ID" value="KAH9839083.1"/>
    <property type="molecule type" value="Genomic_DNA"/>
</dbReference>
<dbReference type="Proteomes" id="UP000814176">
    <property type="component" value="Unassembled WGS sequence"/>
</dbReference>
<comment type="caution">
    <text evidence="1">The sequence shown here is derived from an EMBL/GenBank/DDBJ whole genome shotgun (WGS) entry which is preliminary data.</text>
</comment>
<name>A0ABQ8KM08_9APHY</name>
<evidence type="ECO:0000313" key="2">
    <source>
        <dbReference type="Proteomes" id="UP000814176"/>
    </source>
</evidence>
<reference evidence="1 2" key="1">
    <citation type="journal article" date="2021" name="Environ. Microbiol.">
        <title>Gene family expansions and transcriptome signatures uncover fungal adaptations to wood decay.</title>
        <authorList>
            <person name="Hage H."/>
            <person name="Miyauchi S."/>
            <person name="Viragh M."/>
            <person name="Drula E."/>
            <person name="Min B."/>
            <person name="Chaduli D."/>
            <person name="Navarro D."/>
            <person name="Favel A."/>
            <person name="Norest M."/>
            <person name="Lesage-Meessen L."/>
            <person name="Balint B."/>
            <person name="Merenyi Z."/>
            <person name="de Eugenio L."/>
            <person name="Morin E."/>
            <person name="Martinez A.T."/>
            <person name="Baldrian P."/>
            <person name="Stursova M."/>
            <person name="Martinez M.J."/>
            <person name="Novotny C."/>
            <person name="Magnuson J.K."/>
            <person name="Spatafora J.W."/>
            <person name="Maurice S."/>
            <person name="Pangilinan J."/>
            <person name="Andreopoulos W."/>
            <person name="LaButti K."/>
            <person name="Hundley H."/>
            <person name="Na H."/>
            <person name="Kuo A."/>
            <person name="Barry K."/>
            <person name="Lipzen A."/>
            <person name="Henrissat B."/>
            <person name="Riley R."/>
            <person name="Ahrendt S."/>
            <person name="Nagy L.G."/>
            <person name="Grigoriev I.V."/>
            <person name="Martin F."/>
            <person name="Rosso M.N."/>
        </authorList>
    </citation>
    <scope>NUCLEOTIDE SEQUENCE [LARGE SCALE GENOMIC DNA]</scope>
    <source>
        <strain evidence="1 2">CIRM-BRFM 1785</strain>
    </source>
</reference>
<sequence>MTLDEPSRWDLLRDAVARIASITTRALPHPYGVDLRFINALLQAQDNIPAANVLNVLNRMEPNGGTALGATLRNHILKPLVYDILGSQIHSRRLLERPLLICVITDGCPDHDDDPTFEGAIQECRQRLVNAGYEPTAVRFCVNQIGGDGGSTRFLDALRSNASIQDVVYCTTERLDLKFRQFRENGRLLDEWLLHMLSNPIMHRVGN</sequence>
<accession>A0ABQ8KM08</accession>
<dbReference type="GeneID" id="72001110"/>
<dbReference type="RefSeq" id="XP_047780838.1">
    <property type="nucleotide sequence ID" value="XM_047920378.1"/>
</dbReference>
<evidence type="ECO:0000313" key="1">
    <source>
        <dbReference type="EMBL" id="KAH9839083.1"/>
    </source>
</evidence>
<dbReference type="PANTHER" id="PTHR34706">
    <property type="entry name" value="SLR1338 PROTEIN"/>
    <property type="match status" value="1"/>
</dbReference>
<keyword evidence="2" id="KW-1185">Reference proteome</keyword>
<dbReference type="PANTHER" id="PTHR34706:SF3">
    <property type="entry name" value="ANKYRIN REPEAT PROTEIN (AFU_ORTHOLOGUE AFUA_7G06200)"/>
    <property type="match status" value="1"/>
</dbReference>
<proteinExistence type="predicted"/>
<organism evidence="1 2">
    <name type="scientific">Rhodofomes roseus</name>
    <dbReference type="NCBI Taxonomy" id="34475"/>
    <lineage>
        <taxon>Eukaryota</taxon>
        <taxon>Fungi</taxon>
        <taxon>Dikarya</taxon>
        <taxon>Basidiomycota</taxon>
        <taxon>Agaricomycotina</taxon>
        <taxon>Agaricomycetes</taxon>
        <taxon>Polyporales</taxon>
        <taxon>Rhodofomes</taxon>
    </lineage>
</organism>
<evidence type="ECO:0008006" key="3">
    <source>
        <dbReference type="Google" id="ProtNLM"/>
    </source>
</evidence>
<gene>
    <name evidence="1" type="ORF">C8Q71DRAFT_704345</name>
</gene>
<protein>
    <recommendedName>
        <fullName evidence="3">VWFA domain-containing protein</fullName>
    </recommendedName>
</protein>